<dbReference type="GO" id="GO:0001671">
    <property type="term" value="F:ATPase activator activity"/>
    <property type="evidence" value="ECO:0007669"/>
    <property type="project" value="InterPro"/>
</dbReference>
<name>A0AAE0LIC2_9CHLO</name>
<sequence>MAKVGEGDDRWIVKERTDGTNVAGWHWQEKDCLPWSKDRLSELMTGLQVEDKDKLCYVKVTSVDTVKGEAYVNIRKGKKIPGYEVEVKMTYEGEIREAPDGAVLEKATGRIDMPYLADENADEDPEIKIVALSTGTVDEKLREVMYSKGRKLVQEKVDIWRTELAAGGPGGDGPAPEPTKKAEPAAAAAAPKEEKKPKAKATSGKTLKITEKFYSRPADIYDSLTNPGRIMHFTQSKAEFDHTVGGKFMMFDGSIQGENLDLAPGEKLVQKWRFSTWSEEVFSTVTITFKEPEPGNTVVTLVQEGVPEEDKFGNHNVYDQTENGWKNLIFGRIRSMFGYGC</sequence>
<dbReference type="GO" id="GO:0006457">
    <property type="term" value="P:protein folding"/>
    <property type="evidence" value="ECO:0007669"/>
    <property type="project" value="TreeGrafter"/>
</dbReference>
<accession>A0AAE0LIC2</accession>
<dbReference type="Gene3D" id="3.30.530.20">
    <property type="match status" value="1"/>
</dbReference>
<keyword evidence="5" id="KW-1185">Reference proteome</keyword>
<evidence type="ECO:0000256" key="1">
    <source>
        <dbReference type="ARBA" id="ARBA00006817"/>
    </source>
</evidence>
<dbReference type="SUPFAM" id="SSF103111">
    <property type="entry name" value="Activator of Hsp90 ATPase, Aha1"/>
    <property type="match status" value="1"/>
</dbReference>
<comment type="caution">
    <text evidence="4">The sequence shown here is derived from an EMBL/GenBank/DDBJ whole genome shotgun (WGS) entry which is preliminary data.</text>
</comment>
<evidence type="ECO:0000313" key="4">
    <source>
        <dbReference type="EMBL" id="KAK3285905.1"/>
    </source>
</evidence>
<reference evidence="4 5" key="1">
    <citation type="journal article" date="2015" name="Genome Biol. Evol.">
        <title>Comparative Genomics of a Bacterivorous Green Alga Reveals Evolutionary Causalities and Consequences of Phago-Mixotrophic Mode of Nutrition.</title>
        <authorList>
            <person name="Burns J.A."/>
            <person name="Paasch A."/>
            <person name="Narechania A."/>
            <person name="Kim E."/>
        </authorList>
    </citation>
    <scope>NUCLEOTIDE SEQUENCE [LARGE SCALE GENOMIC DNA]</scope>
    <source>
        <strain evidence="4 5">PLY_AMNH</strain>
    </source>
</reference>
<dbReference type="InterPro" id="IPR013538">
    <property type="entry name" value="ASHA1/2-like_C"/>
</dbReference>
<gene>
    <name evidence="4" type="ORF">CYMTET_6503</name>
</gene>
<dbReference type="InterPro" id="IPR036338">
    <property type="entry name" value="Aha1"/>
</dbReference>
<dbReference type="EMBL" id="LGRX02001579">
    <property type="protein sequence ID" value="KAK3285905.1"/>
    <property type="molecule type" value="Genomic_DNA"/>
</dbReference>
<dbReference type="InterPro" id="IPR015310">
    <property type="entry name" value="AHSA1-like_N"/>
</dbReference>
<organism evidence="4 5">
    <name type="scientific">Cymbomonas tetramitiformis</name>
    <dbReference type="NCBI Taxonomy" id="36881"/>
    <lineage>
        <taxon>Eukaryota</taxon>
        <taxon>Viridiplantae</taxon>
        <taxon>Chlorophyta</taxon>
        <taxon>Pyramimonadophyceae</taxon>
        <taxon>Pyramimonadales</taxon>
        <taxon>Pyramimonadaceae</taxon>
        <taxon>Cymbomonas</taxon>
    </lineage>
</organism>
<dbReference type="GO" id="GO:0051087">
    <property type="term" value="F:protein-folding chaperone binding"/>
    <property type="evidence" value="ECO:0007669"/>
    <property type="project" value="InterPro"/>
</dbReference>
<dbReference type="SUPFAM" id="SSF55961">
    <property type="entry name" value="Bet v1-like"/>
    <property type="match status" value="1"/>
</dbReference>
<evidence type="ECO:0000259" key="3">
    <source>
        <dbReference type="SMART" id="SM01000"/>
    </source>
</evidence>
<dbReference type="CDD" id="cd08892">
    <property type="entry name" value="SRPBCC_Aha1"/>
    <property type="match status" value="1"/>
</dbReference>
<dbReference type="GO" id="GO:0005829">
    <property type="term" value="C:cytosol"/>
    <property type="evidence" value="ECO:0007669"/>
    <property type="project" value="TreeGrafter"/>
</dbReference>
<feature type="region of interest" description="Disordered" evidence="2">
    <location>
        <begin position="164"/>
        <end position="202"/>
    </location>
</feature>
<evidence type="ECO:0000313" key="5">
    <source>
        <dbReference type="Proteomes" id="UP001190700"/>
    </source>
</evidence>
<dbReference type="PANTHER" id="PTHR13009">
    <property type="entry name" value="HEAT SHOCK PROTEIN 90 HSP90 CO-CHAPERONE AHA-1"/>
    <property type="match status" value="1"/>
</dbReference>
<comment type="similarity">
    <text evidence="1">Belongs to the AHA1 family.</text>
</comment>
<dbReference type="Gene3D" id="3.15.10.20">
    <property type="entry name" value="Activator of Hsp90 ATPase Aha1, N-terminal domain"/>
    <property type="match status" value="1"/>
</dbReference>
<dbReference type="Proteomes" id="UP001190700">
    <property type="component" value="Unassembled WGS sequence"/>
</dbReference>
<dbReference type="Pfam" id="PF09229">
    <property type="entry name" value="Aha1_N"/>
    <property type="match status" value="1"/>
</dbReference>
<dbReference type="Pfam" id="PF08327">
    <property type="entry name" value="AHSA1"/>
    <property type="match status" value="1"/>
</dbReference>
<feature type="domain" description="Activator of Hsp90 ATPase AHSA1-like N-terminal" evidence="3">
    <location>
        <begin position="29"/>
        <end position="166"/>
    </location>
</feature>
<dbReference type="AlphaFoldDB" id="A0AAE0LIC2"/>
<dbReference type="SMART" id="SM01000">
    <property type="entry name" value="Aha1_N"/>
    <property type="match status" value="1"/>
</dbReference>
<dbReference type="PANTHER" id="PTHR13009:SF8">
    <property type="entry name" value="AHA1 DOMAIN-CONTAINING PROTEIN"/>
    <property type="match status" value="1"/>
</dbReference>
<proteinExistence type="inferred from homology"/>
<dbReference type="InterPro" id="IPR023393">
    <property type="entry name" value="START-like_dom_sf"/>
</dbReference>
<protein>
    <recommendedName>
        <fullName evidence="3">Activator of Hsp90 ATPase AHSA1-like N-terminal domain-containing protein</fullName>
    </recommendedName>
</protein>
<evidence type="ECO:0000256" key="2">
    <source>
        <dbReference type="SAM" id="MobiDB-lite"/>
    </source>
</evidence>